<dbReference type="EMBL" id="AP021874">
    <property type="protein sequence ID" value="BBO67944.1"/>
    <property type="molecule type" value="Genomic_DNA"/>
</dbReference>
<evidence type="ECO:0000256" key="1">
    <source>
        <dbReference type="ARBA" id="ARBA00008857"/>
    </source>
</evidence>
<comment type="similarity">
    <text evidence="1">Belongs to the 'phage' integrase family.</text>
</comment>
<dbReference type="InterPro" id="IPR050090">
    <property type="entry name" value="Tyrosine_recombinase_XerCD"/>
</dbReference>
<dbReference type="InterPro" id="IPR011010">
    <property type="entry name" value="DNA_brk_join_enz"/>
</dbReference>
<gene>
    <name evidence="6" type="ORF">DSCA_18740</name>
</gene>
<dbReference type="PROSITE" id="PS51898">
    <property type="entry name" value="TYR_RECOMBINASE"/>
    <property type="match status" value="1"/>
</dbReference>
<organism evidence="6 7">
    <name type="scientific">Desulfosarcina alkanivorans</name>
    <dbReference type="NCBI Taxonomy" id="571177"/>
    <lineage>
        <taxon>Bacteria</taxon>
        <taxon>Pseudomonadati</taxon>
        <taxon>Thermodesulfobacteriota</taxon>
        <taxon>Desulfobacteria</taxon>
        <taxon>Desulfobacterales</taxon>
        <taxon>Desulfosarcinaceae</taxon>
        <taxon>Desulfosarcina</taxon>
    </lineage>
</organism>
<dbReference type="GO" id="GO:0003677">
    <property type="term" value="F:DNA binding"/>
    <property type="evidence" value="ECO:0007669"/>
    <property type="project" value="UniProtKB-KW"/>
</dbReference>
<protein>
    <recommendedName>
        <fullName evidence="5">Tyr recombinase domain-containing protein</fullName>
    </recommendedName>
</protein>
<dbReference type="InterPro" id="IPR002104">
    <property type="entry name" value="Integrase_catalytic"/>
</dbReference>
<dbReference type="KEGG" id="dalk:DSCA_18740"/>
<evidence type="ECO:0000256" key="4">
    <source>
        <dbReference type="SAM" id="MobiDB-lite"/>
    </source>
</evidence>
<dbReference type="SUPFAM" id="SSF56349">
    <property type="entry name" value="DNA breaking-rejoining enzymes"/>
    <property type="match status" value="1"/>
</dbReference>
<dbReference type="PANTHER" id="PTHR30349">
    <property type="entry name" value="PHAGE INTEGRASE-RELATED"/>
    <property type="match status" value="1"/>
</dbReference>
<evidence type="ECO:0000259" key="5">
    <source>
        <dbReference type="PROSITE" id="PS51898"/>
    </source>
</evidence>
<dbReference type="InterPro" id="IPR013762">
    <property type="entry name" value="Integrase-like_cat_sf"/>
</dbReference>
<name>A0A5K7YNM4_9BACT</name>
<dbReference type="OrthoDB" id="5417942at2"/>
<keyword evidence="3" id="KW-0233">DNA recombination</keyword>
<evidence type="ECO:0000313" key="6">
    <source>
        <dbReference type="EMBL" id="BBO67944.1"/>
    </source>
</evidence>
<dbReference type="GO" id="GO:0015074">
    <property type="term" value="P:DNA integration"/>
    <property type="evidence" value="ECO:0007669"/>
    <property type="project" value="InterPro"/>
</dbReference>
<dbReference type="Pfam" id="PF00589">
    <property type="entry name" value="Phage_integrase"/>
    <property type="match status" value="1"/>
</dbReference>
<accession>A0A5K7YNM4</accession>
<keyword evidence="2" id="KW-0238">DNA-binding</keyword>
<dbReference type="Proteomes" id="UP000427906">
    <property type="component" value="Chromosome"/>
</dbReference>
<evidence type="ECO:0000256" key="3">
    <source>
        <dbReference type="ARBA" id="ARBA00023172"/>
    </source>
</evidence>
<keyword evidence="7" id="KW-1185">Reference proteome</keyword>
<sequence>MRQFNRKWTLDREKFLSEAEVKKLRRTIEDKALADLQKGRTTWPRFWMAIDLGASAGLRVSEIANLKVDNLYLNIREPRIRVTGKGNRTRDVFISRDLMKHLSGFLEWKRTMEEPMDKNDFLLVSSHGKSYSTRALQYAFKVAIVESGLPNYYSIHSLRHSYGTYLYQRTKDLRLVQKQLGHSSIATTTIYADVTVEQTLEAVNGLFEEDYHDQDSENGETETVPPSDNPTKPDPE</sequence>
<feature type="region of interest" description="Disordered" evidence="4">
    <location>
        <begin position="210"/>
        <end position="236"/>
    </location>
</feature>
<feature type="domain" description="Tyr recombinase" evidence="5">
    <location>
        <begin position="11"/>
        <end position="204"/>
    </location>
</feature>
<proteinExistence type="inferred from homology"/>
<evidence type="ECO:0000313" key="7">
    <source>
        <dbReference type="Proteomes" id="UP000427906"/>
    </source>
</evidence>
<dbReference type="Gene3D" id="1.10.443.10">
    <property type="entry name" value="Intergrase catalytic core"/>
    <property type="match status" value="1"/>
</dbReference>
<feature type="compositionally biased region" description="Acidic residues" evidence="4">
    <location>
        <begin position="210"/>
        <end position="220"/>
    </location>
</feature>
<evidence type="ECO:0000256" key="2">
    <source>
        <dbReference type="ARBA" id="ARBA00023125"/>
    </source>
</evidence>
<dbReference type="RefSeq" id="WP_155316153.1">
    <property type="nucleotide sequence ID" value="NZ_AP021874.1"/>
</dbReference>
<dbReference type="AlphaFoldDB" id="A0A5K7YNM4"/>
<reference evidence="6 7" key="1">
    <citation type="submission" date="2019-11" db="EMBL/GenBank/DDBJ databases">
        <title>Comparative genomics of hydrocarbon-degrading Desulfosarcina strains.</title>
        <authorList>
            <person name="Watanabe M."/>
            <person name="Kojima H."/>
            <person name="Fukui M."/>
        </authorList>
    </citation>
    <scope>NUCLEOTIDE SEQUENCE [LARGE SCALE GENOMIC DNA]</scope>
    <source>
        <strain evidence="6 7">PL12</strain>
    </source>
</reference>
<dbReference type="PANTHER" id="PTHR30349:SF41">
    <property type="entry name" value="INTEGRASE_RECOMBINASE PROTEIN MJ0367-RELATED"/>
    <property type="match status" value="1"/>
</dbReference>
<dbReference type="GO" id="GO:0006310">
    <property type="term" value="P:DNA recombination"/>
    <property type="evidence" value="ECO:0007669"/>
    <property type="project" value="UniProtKB-KW"/>
</dbReference>